<protein>
    <submittedName>
        <fullName evidence="2">IS21 family transposase</fullName>
    </submittedName>
</protein>
<comment type="caution">
    <text evidence="2">The sequence shown here is derived from an EMBL/GenBank/DDBJ whole genome shotgun (WGS) entry which is preliminary data.</text>
</comment>
<sequence>HQRARARGVYVTDTDHIPANMGDTRGLWTSEYFLREAAKIGPATRQVIAELIEAKAIPAQAYQACRNVLNMGKHTNKPILEEACRRLVSTDGARRAVSYTAVKNMMAAVRKDTSTRPTGTDVPIGQPTGRPADGAPAPATRDTRGAYLGGAAQFSLENLTKKGSA</sequence>
<evidence type="ECO:0000313" key="3">
    <source>
        <dbReference type="Proteomes" id="UP001146453"/>
    </source>
</evidence>
<proteinExistence type="predicted"/>
<feature type="non-terminal residue" evidence="2">
    <location>
        <position position="1"/>
    </location>
</feature>
<evidence type="ECO:0000256" key="1">
    <source>
        <dbReference type="SAM" id="MobiDB-lite"/>
    </source>
</evidence>
<dbReference type="EMBL" id="JAKMUR010000047">
    <property type="protein sequence ID" value="MCZ9292841.1"/>
    <property type="molecule type" value="Genomic_DNA"/>
</dbReference>
<name>A0ABT4RBB1_9CORY</name>
<feature type="region of interest" description="Disordered" evidence="1">
    <location>
        <begin position="110"/>
        <end position="144"/>
    </location>
</feature>
<reference evidence="2" key="1">
    <citation type="submission" date="2022-02" db="EMBL/GenBank/DDBJ databases">
        <title>Corynebacterium sp. from urogenital microbiome.</title>
        <authorList>
            <person name="Cappelli E.A."/>
            <person name="Ribeiro T.G."/>
            <person name="Peixe L."/>
        </authorList>
    </citation>
    <scope>NUCLEOTIDE SEQUENCE</scope>
    <source>
        <strain evidence="2">C8Ua_144</strain>
    </source>
</reference>
<evidence type="ECO:0000313" key="2">
    <source>
        <dbReference type="EMBL" id="MCZ9292841.1"/>
    </source>
</evidence>
<organism evidence="2 3">
    <name type="scientific">Corynebacterium lehmanniae</name>
    <dbReference type="NCBI Taxonomy" id="2913497"/>
    <lineage>
        <taxon>Bacteria</taxon>
        <taxon>Bacillati</taxon>
        <taxon>Actinomycetota</taxon>
        <taxon>Actinomycetes</taxon>
        <taxon>Mycobacteriales</taxon>
        <taxon>Corynebacteriaceae</taxon>
        <taxon>Corynebacterium</taxon>
    </lineage>
</organism>
<keyword evidence="3" id="KW-1185">Reference proteome</keyword>
<gene>
    <name evidence="2" type="ORF">L8U61_11960</name>
</gene>
<dbReference type="Proteomes" id="UP001146453">
    <property type="component" value="Unassembled WGS sequence"/>
</dbReference>
<accession>A0ABT4RBB1</accession>